<dbReference type="PANTHER" id="PTHR37312">
    <property type="entry name" value="MEMBRANE-BOUND ACYLTRANSFERASE YKRP-RELATED"/>
    <property type="match status" value="1"/>
</dbReference>
<evidence type="ECO:0000256" key="2">
    <source>
        <dbReference type="SAM" id="Phobius"/>
    </source>
</evidence>
<evidence type="ECO:0000259" key="3">
    <source>
        <dbReference type="Pfam" id="PF01757"/>
    </source>
</evidence>
<keyword evidence="2" id="KW-0812">Transmembrane</keyword>
<evidence type="ECO:0000256" key="1">
    <source>
        <dbReference type="SAM" id="MobiDB-lite"/>
    </source>
</evidence>
<dbReference type="RefSeq" id="WP_209654403.1">
    <property type="nucleotide sequence ID" value="NZ_CP047357.1"/>
</dbReference>
<keyword evidence="2" id="KW-0472">Membrane</keyword>
<comment type="caution">
    <text evidence="4">The sequence shown here is derived from an EMBL/GenBank/DDBJ whole genome shotgun (WGS) entry which is preliminary data.</text>
</comment>
<feature type="transmembrane region" description="Helical" evidence="2">
    <location>
        <begin position="336"/>
        <end position="354"/>
    </location>
</feature>
<feature type="transmembrane region" description="Helical" evidence="2">
    <location>
        <begin position="303"/>
        <end position="324"/>
    </location>
</feature>
<dbReference type="PANTHER" id="PTHR37312:SF1">
    <property type="entry name" value="MEMBRANE-BOUND ACYLTRANSFERASE YKRP-RELATED"/>
    <property type="match status" value="1"/>
</dbReference>
<feature type="domain" description="Acyltransferase 3" evidence="3">
    <location>
        <begin position="35"/>
        <end position="320"/>
    </location>
</feature>
<feature type="transmembrane region" description="Helical" evidence="2">
    <location>
        <begin position="39"/>
        <end position="55"/>
    </location>
</feature>
<evidence type="ECO:0000313" key="4">
    <source>
        <dbReference type="EMBL" id="MBP2333787.1"/>
    </source>
</evidence>
<feature type="transmembrane region" description="Helical" evidence="2">
    <location>
        <begin position="262"/>
        <end position="282"/>
    </location>
</feature>
<feature type="transmembrane region" description="Helical" evidence="2">
    <location>
        <begin position="75"/>
        <end position="92"/>
    </location>
</feature>
<feature type="transmembrane region" description="Helical" evidence="2">
    <location>
        <begin position="195"/>
        <end position="211"/>
    </location>
</feature>
<feature type="region of interest" description="Disordered" evidence="1">
    <location>
        <begin position="1"/>
        <end position="26"/>
    </location>
</feature>
<feature type="transmembrane region" description="Helical" evidence="2">
    <location>
        <begin position="104"/>
        <end position="125"/>
    </location>
</feature>
<dbReference type="Pfam" id="PF01757">
    <property type="entry name" value="Acyl_transf_3"/>
    <property type="match status" value="1"/>
</dbReference>
<dbReference type="InterPro" id="IPR002656">
    <property type="entry name" value="Acyl_transf_3_dom"/>
</dbReference>
<dbReference type="EMBL" id="JAGINY010000001">
    <property type="protein sequence ID" value="MBP2333787.1"/>
    <property type="molecule type" value="Genomic_DNA"/>
</dbReference>
<gene>
    <name evidence="4" type="ORF">JOF33_002486</name>
</gene>
<sequence>MHRPDVSKGSPRIDGQPVDRATAGAPAAGRSNRVEWADAAKAISIIGVCVLHSIIAVPGGGDSTWKAVYQVLDPIRMPLFFMVSGLFAHRVITRSLSDLFLRRIWFLLVPYLAFKTITAVVREISDPGYQTMRQFLRSVVVGDPGLWFLYVLMVFNLIAWGLRKVPPALVVALSFLPGLAYGVFGLNEFEKYNEISHIVLYLPAFMIGLHARRLWLRLGEVADPDRVRSPFTAYAVAALAVGAYLAWWVLDATTTGLPGHVIGRLTGVILAVPVAIVAAVHLTKMPVVSSILSAIGRNTLPIYVSHPLVIWMVGAPLGDAVVAHGSGSFTEVDVRILLNLLLCTMAGFVMYVIGKIPVVNWVLYPPALPRGRADGKSVDRRPASTRAPRGTGVRATNRLRTDGERTRRREAEPRN</sequence>
<reference evidence="4 5" key="1">
    <citation type="submission" date="2021-03" db="EMBL/GenBank/DDBJ databases">
        <title>Sequencing the genomes of 1000 actinobacteria strains.</title>
        <authorList>
            <person name="Klenk H.-P."/>
        </authorList>
    </citation>
    <scope>NUCLEOTIDE SEQUENCE [LARGE SCALE GENOMIC DNA]</scope>
    <source>
        <strain evidence="4 5">DSM 44506</strain>
    </source>
</reference>
<keyword evidence="2" id="KW-1133">Transmembrane helix</keyword>
<feature type="transmembrane region" description="Helical" evidence="2">
    <location>
        <begin position="169"/>
        <end position="189"/>
    </location>
</feature>
<dbReference type="InterPro" id="IPR052734">
    <property type="entry name" value="Nod_factor_acetyltransferase"/>
</dbReference>
<keyword evidence="5" id="KW-1185">Reference proteome</keyword>
<feature type="compositionally biased region" description="Basic and acidic residues" evidence="1">
    <location>
        <begin position="371"/>
        <end position="382"/>
    </location>
</feature>
<evidence type="ECO:0000313" key="5">
    <source>
        <dbReference type="Proteomes" id="UP001519305"/>
    </source>
</evidence>
<dbReference type="Proteomes" id="UP001519305">
    <property type="component" value="Unassembled WGS sequence"/>
</dbReference>
<feature type="transmembrane region" description="Helical" evidence="2">
    <location>
        <begin position="231"/>
        <end position="250"/>
    </location>
</feature>
<proteinExistence type="predicted"/>
<feature type="region of interest" description="Disordered" evidence="1">
    <location>
        <begin position="371"/>
        <end position="415"/>
    </location>
</feature>
<organism evidence="4 5">
    <name type="scientific">Corynebacterium freneyi</name>
    <dbReference type="NCBI Taxonomy" id="134034"/>
    <lineage>
        <taxon>Bacteria</taxon>
        <taxon>Bacillati</taxon>
        <taxon>Actinomycetota</taxon>
        <taxon>Actinomycetes</taxon>
        <taxon>Mycobacteriales</taxon>
        <taxon>Corynebacteriaceae</taxon>
        <taxon>Corynebacterium</taxon>
    </lineage>
</organism>
<feature type="transmembrane region" description="Helical" evidence="2">
    <location>
        <begin position="145"/>
        <end position="162"/>
    </location>
</feature>
<feature type="compositionally biased region" description="Basic and acidic residues" evidence="1">
    <location>
        <begin position="399"/>
        <end position="415"/>
    </location>
</feature>
<protein>
    <submittedName>
        <fullName evidence="4">Membrane protein YcfT</fullName>
    </submittedName>
</protein>
<accession>A0ABS4UB46</accession>
<name>A0ABS4UB46_9CORY</name>